<dbReference type="RefSeq" id="WP_110790106.1">
    <property type="nucleotide sequence ID" value="NZ_QJRY01000001.1"/>
</dbReference>
<proteinExistence type="predicted"/>
<evidence type="ECO:0000313" key="3">
    <source>
        <dbReference type="Proteomes" id="UP000247536"/>
    </source>
</evidence>
<protein>
    <submittedName>
        <fullName evidence="2">Uncharacterized protein</fullName>
    </submittedName>
</protein>
<keyword evidence="1" id="KW-0812">Transmembrane</keyword>
<name>A0ABX5NWX5_9HYPH</name>
<feature type="transmembrane region" description="Helical" evidence="1">
    <location>
        <begin position="47"/>
        <end position="70"/>
    </location>
</feature>
<sequence>MSRGDKYASAALGFVAGVGLVLVAVAFDTFFASGSSIATYLPQDDTVAQWLMMIFSLLGTIISGLAVFYVKDTFDQSVIANRQAREFFASENRPWLSLGRPKVSVNIDRNDIFLQVPARNIGNTPAVAVELHAVARSGQLLFVQSVSRVQSFASITNGTGWQNAHKAIFPGRKRDLVTFENVPISGKAEQGISVVYCVTYRSSGGETIFKTAGEVNFLRPSGTDDVEVQTFSFFGVSVAE</sequence>
<keyword evidence="1" id="KW-1133">Transmembrane helix</keyword>
<dbReference type="EMBL" id="QJRY01000001">
    <property type="protein sequence ID" value="PYB77678.1"/>
    <property type="molecule type" value="Genomic_DNA"/>
</dbReference>
<gene>
    <name evidence="2" type="ORF">DMY87_04845</name>
</gene>
<reference evidence="2 3" key="1">
    <citation type="submission" date="2018-06" db="EMBL/GenBank/DDBJ databases">
        <title>Rhizobium wuzhouense sp. nov., isolated from roots of Oryza officinalis.</title>
        <authorList>
            <person name="Yuan T."/>
        </authorList>
    </citation>
    <scope>NUCLEOTIDE SEQUENCE [LARGE SCALE GENOMIC DNA]</scope>
    <source>
        <strain evidence="2 3">W44</strain>
    </source>
</reference>
<keyword evidence="1" id="KW-0472">Membrane</keyword>
<evidence type="ECO:0000256" key="1">
    <source>
        <dbReference type="SAM" id="Phobius"/>
    </source>
</evidence>
<evidence type="ECO:0000313" key="2">
    <source>
        <dbReference type="EMBL" id="PYB77678.1"/>
    </source>
</evidence>
<feature type="transmembrane region" description="Helical" evidence="1">
    <location>
        <begin position="7"/>
        <end position="27"/>
    </location>
</feature>
<dbReference type="Proteomes" id="UP000247536">
    <property type="component" value="Unassembled WGS sequence"/>
</dbReference>
<comment type="caution">
    <text evidence="2">The sequence shown here is derived from an EMBL/GenBank/DDBJ whole genome shotgun (WGS) entry which is preliminary data.</text>
</comment>
<organism evidence="2 3">
    <name type="scientific">Rhizobium wuzhouense</name>
    <dbReference type="NCBI Taxonomy" id="1986026"/>
    <lineage>
        <taxon>Bacteria</taxon>
        <taxon>Pseudomonadati</taxon>
        <taxon>Pseudomonadota</taxon>
        <taxon>Alphaproteobacteria</taxon>
        <taxon>Hyphomicrobiales</taxon>
        <taxon>Rhizobiaceae</taxon>
        <taxon>Rhizobium/Agrobacterium group</taxon>
        <taxon>Rhizobium</taxon>
    </lineage>
</organism>
<keyword evidence="3" id="KW-1185">Reference proteome</keyword>
<accession>A0ABX5NWX5</accession>